<organism evidence="1 2">
    <name type="scientific">Xenoophorus captivus</name>
    <dbReference type="NCBI Taxonomy" id="1517983"/>
    <lineage>
        <taxon>Eukaryota</taxon>
        <taxon>Metazoa</taxon>
        <taxon>Chordata</taxon>
        <taxon>Craniata</taxon>
        <taxon>Vertebrata</taxon>
        <taxon>Euteleostomi</taxon>
        <taxon>Actinopterygii</taxon>
        <taxon>Neopterygii</taxon>
        <taxon>Teleostei</taxon>
        <taxon>Neoteleostei</taxon>
        <taxon>Acanthomorphata</taxon>
        <taxon>Ovalentaria</taxon>
        <taxon>Atherinomorphae</taxon>
        <taxon>Cyprinodontiformes</taxon>
        <taxon>Goodeidae</taxon>
        <taxon>Xenoophorus</taxon>
    </lineage>
</organism>
<gene>
    <name evidence="1" type="ORF">XENOCAPTIV_014332</name>
</gene>
<name>A0ABV0QEB7_9TELE</name>
<protein>
    <submittedName>
        <fullName evidence="1">Uncharacterized protein</fullName>
    </submittedName>
</protein>
<proteinExistence type="predicted"/>
<accession>A0ABV0QEB7</accession>
<dbReference type="Proteomes" id="UP001434883">
    <property type="component" value="Unassembled WGS sequence"/>
</dbReference>
<evidence type="ECO:0000313" key="1">
    <source>
        <dbReference type="EMBL" id="MEQ2193798.1"/>
    </source>
</evidence>
<dbReference type="EMBL" id="JAHRIN010008700">
    <property type="protein sequence ID" value="MEQ2193798.1"/>
    <property type="molecule type" value="Genomic_DNA"/>
</dbReference>
<sequence>ACCSLGLFIQYRSSALLSTQRPNTMSHVCFPLCRTYAAHVRSSEMWCRDADVIALLASCGFEVEHFGPWGAALPTASCYLSPRSCNPGLTS</sequence>
<reference evidence="1 2" key="1">
    <citation type="submission" date="2021-06" db="EMBL/GenBank/DDBJ databases">
        <authorList>
            <person name="Palmer J.M."/>
        </authorList>
    </citation>
    <scope>NUCLEOTIDE SEQUENCE [LARGE SCALE GENOMIC DNA]</scope>
    <source>
        <strain evidence="1 2">XC_2019</strain>
        <tissue evidence="1">Muscle</tissue>
    </source>
</reference>
<keyword evidence="2" id="KW-1185">Reference proteome</keyword>
<feature type="non-terminal residue" evidence="1">
    <location>
        <position position="1"/>
    </location>
</feature>
<comment type="caution">
    <text evidence="1">The sequence shown here is derived from an EMBL/GenBank/DDBJ whole genome shotgun (WGS) entry which is preliminary data.</text>
</comment>
<evidence type="ECO:0000313" key="2">
    <source>
        <dbReference type="Proteomes" id="UP001434883"/>
    </source>
</evidence>